<dbReference type="InterPro" id="IPR056303">
    <property type="entry name" value="AMIN-like"/>
</dbReference>
<evidence type="ECO:0000259" key="3">
    <source>
        <dbReference type="Pfam" id="PF24837"/>
    </source>
</evidence>
<feature type="compositionally biased region" description="Low complexity" evidence="1">
    <location>
        <begin position="44"/>
        <end position="69"/>
    </location>
</feature>
<evidence type="ECO:0000256" key="1">
    <source>
        <dbReference type="SAM" id="MobiDB-lite"/>
    </source>
</evidence>
<sequence length="268" mass="27734">MKAVWSRRTIAWPVGGVMTLTLVLAACTPPAPQPSPTSQPPSQSPSTSSQPPSQSPSAGSTAAPSPSATGDADETAPPHAGDKVISSTVTHDWSVPGPTTPLHTNHQNPVPIAPPPAAPLPTLYAIGAGQHPADTPPYDQLSFRFNAGFPSYDIEAVPELKNDASGLPIPMPGTGSILKVTFRGAQAHTADGKASTVTSAPPTAIGYTALTRYAPAGDFEGVLSYGIGVGRPMNPAPKTKVRVYEVEKIEQGQHLYVVAIQLDASAWK</sequence>
<reference evidence="4 5" key="1">
    <citation type="submission" date="2018-10" db="EMBL/GenBank/DDBJ databases">
        <title>Genomic Encyclopedia of Type Strains, Phase IV (KMG-IV): sequencing the most valuable type-strain genomes for metagenomic binning, comparative biology and taxonomic classification.</title>
        <authorList>
            <person name="Goeker M."/>
        </authorList>
    </citation>
    <scope>NUCLEOTIDE SEQUENCE [LARGE SCALE GENOMIC DNA]</scope>
    <source>
        <strain evidence="4 5">DSM 25586</strain>
    </source>
</reference>
<feature type="compositionally biased region" description="Pro residues" evidence="1">
    <location>
        <begin position="29"/>
        <end position="43"/>
    </location>
</feature>
<keyword evidence="2" id="KW-0732">Signal</keyword>
<name>A0A495EX32_9MICC</name>
<dbReference type="EMBL" id="RBIR01000002">
    <property type="protein sequence ID" value="RKR20717.1"/>
    <property type="molecule type" value="Genomic_DNA"/>
</dbReference>
<feature type="region of interest" description="Disordered" evidence="1">
    <location>
        <begin position="27"/>
        <end position="115"/>
    </location>
</feature>
<gene>
    <name evidence="4" type="ORF">C8D78_1359</name>
</gene>
<organism evidence="4 5">
    <name type="scientific">Arthrobacter oryzae</name>
    <dbReference type="NCBI Taxonomy" id="409290"/>
    <lineage>
        <taxon>Bacteria</taxon>
        <taxon>Bacillati</taxon>
        <taxon>Actinomycetota</taxon>
        <taxon>Actinomycetes</taxon>
        <taxon>Micrococcales</taxon>
        <taxon>Micrococcaceae</taxon>
        <taxon>Arthrobacter</taxon>
    </lineage>
</organism>
<proteinExistence type="predicted"/>
<dbReference type="Pfam" id="PF24837">
    <property type="entry name" value="AMIN-like"/>
    <property type="match status" value="1"/>
</dbReference>
<protein>
    <recommendedName>
        <fullName evidence="3">AMIN-like domain-containing protein</fullName>
    </recommendedName>
</protein>
<accession>A0A495EX32</accession>
<dbReference type="PROSITE" id="PS51257">
    <property type="entry name" value="PROKAR_LIPOPROTEIN"/>
    <property type="match status" value="1"/>
</dbReference>
<evidence type="ECO:0000256" key="2">
    <source>
        <dbReference type="SAM" id="SignalP"/>
    </source>
</evidence>
<comment type="caution">
    <text evidence="4">The sequence shown here is derived from an EMBL/GenBank/DDBJ whole genome shotgun (WGS) entry which is preliminary data.</text>
</comment>
<dbReference type="AlphaFoldDB" id="A0A495EX32"/>
<dbReference type="Proteomes" id="UP000276055">
    <property type="component" value="Unassembled WGS sequence"/>
</dbReference>
<feature type="signal peptide" evidence="2">
    <location>
        <begin position="1"/>
        <end position="25"/>
    </location>
</feature>
<evidence type="ECO:0000313" key="4">
    <source>
        <dbReference type="EMBL" id="RKR20717.1"/>
    </source>
</evidence>
<feature type="chain" id="PRO_5019797703" description="AMIN-like domain-containing protein" evidence="2">
    <location>
        <begin position="26"/>
        <end position="268"/>
    </location>
</feature>
<feature type="domain" description="AMIN-like" evidence="3">
    <location>
        <begin position="124"/>
        <end position="230"/>
    </location>
</feature>
<evidence type="ECO:0000313" key="5">
    <source>
        <dbReference type="Proteomes" id="UP000276055"/>
    </source>
</evidence>